<keyword evidence="3" id="KW-0472">Membrane</keyword>
<evidence type="ECO:0000313" key="6">
    <source>
        <dbReference type="Proteomes" id="UP000481153"/>
    </source>
</evidence>
<keyword evidence="3" id="KW-0812">Transmembrane</keyword>
<feature type="domain" description="Peptidase C83" evidence="4">
    <location>
        <begin position="199"/>
        <end position="249"/>
    </location>
</feature>
<evidence type="ECO:0000256" key="1">
    <source>
        <dbReference type="ARBA" id="ARBA00012468"/>
    </source>
</evidence>
<dbReference type="VEuPathDB" id="FungiDB:AeMF1_011297"/>
<gene>
    <name evidence="5" type="ORF">Ae201684_001173</name>
</gene>
<evidence type="ECO:0000256" key="3">
    <source>
        <dbReference type="SAM" id="Phobius"/>
    </source>
</evidence>
<evidence type="ECO:0000313" key="5">
    <source>
        <dbReference type="EMBL" id="KAF0744716.1"/>
    </source>
</evidence>
<evidence type="ECO:0000259" key="4">
    <source>
        <dbReference type="Pfam" id="PF05023"/>
    </source>
</evidence>
<keyword evidence="6" id="KW-1185">Reference proteome</keyword>
<name>A0A6G0XW21_9STRA</name>
<dbReference type="Gene3D" id="3.90.70.30">
    <property type="entry name" value="Phytochelatin synthase, N-terminal domain"/>
    <property type="match status" value="1"/>
</dbReference>
<dbReference type="GO" id="GO:0046872">
    <property type="term" value="F:metal ion binding"/>
    <property type="evidence" value="ECO:0007669"/>
    <property type="project" value="InterPro"/>
</dbReference>
<keyword evidence="3" id="KW-1133">Transmembrane helix</keyword>
<proteinExistence type="predicted"/>
<keyword evidence="2" id="KW-0104">Cadmium</keyword>
<dbReference type="SUPFAM" id="SSF54001">
    <property type="entry name" value="Cysteine proteinases"/>
    <property type="match status" value="1"/>
</dbReference>
<dbReference type="GO" id="GO:0010038">
    <property type="term" value="P:response to metal ion"/>
    <property type="evidence" value="ECO:0007669"/>
    <property type="project" value="InterPro"/>
</dbReference>
<feature type="transmembrane region" description="Helical" evidence="3">
    <location>
        <begin position="25"/>
        <end position="45"/>
    </location>
</feature>
<evidence type="ECO:0000256" key="2">
    <source>
        <dbReference type="ARBA" id="ARBA00022539"/>
    </source>
</evidence>
<protein>
    <recommendedName>
        <fullName evidence="1">glutathione gamma-glutamylcysteinyltransferase</fullName>
        <ecNumber evidence="1">2.3.2.15</ecNumber>
    </recommendedName>
</protein>
<dbReference type="EMBL" id="VJMJ01000009">
    <property type="protein sequence ID" value="KAF0744716.1"/>
    <property type="molecule type" value="Genomic_DNA"/>
</dbReference>
<dbReference type="InterPro" id="IPR007719">
    <property type="entry name" value="PCS_N"/>
</dbReference>
<dbReference type="InterPro" id="IPR038765">
    <property type="entry name" value="Papain-like_cys_pep_sf"/>
</dbReference>
<comment type="caution">
    <text evidence="5">The sequence shown here is derived from an EMBL/GenBank/DDBJ whole genome shotgun (WGS) entry which is preliminary data.</text>
</comment>
<accession>A0A6G0XW21</accession>
<sequence length="257" mass="28659">MSTKLEYVEPGHRWSNANFRVVRQIVLACIATVVGGPMLLFLYIFKREALMSILKYASVESIKKQPKYQDKTLWQRVWDSPVGQLYLKGGLEYQLREGYCMPSTLRNILRSIPTISSDAIPPAKAAPSTADNYATKIDAIGYTTSRVVYGSDGYEAFVEALQHANDPQYRVAVNFLRSPIFGAGAPWFLPHNLLLALVGGHFSFVVGYLPDEDLVAVFDVNHTYGPFLVPTRRLFNAVSAHDLQSGKSRALVVSKLK</sequence>
<dbReference type="InterPro" id="IPR038156">
    <property type="entry name" value="PCS_N_sf"/>
</dbReference>
<dbReference type="GO" id="GO:0016756">
    <property type="term" value="F:glutathione gamma-glutamylcysteinyltransferase activity"/>
    <property type="evidence" value="ECO:0007669"/>
    <property type="project" value="UniProtKB-EC"/>
</dbReference>
<organism evidence="5 6">
    <name type="scientific">Aphanomyces euteiches</name>
    <dbReference type="NCBI Taxonomy" id="100861"/>
    <lineage>
        <taxon>Eukaryota</taxon>
        <taxon>Sar</taxon>
        <taxon>Stramenopiles</taxon>
        <taxon>Oomycota</taxon>
        <taxon>Saprolegniomycetes</taxon>
        <taxon>Saprolegniales</taxon>
        <taxon>Verrucalvaceae</taxon>
        <taxon>Aphanomyces</taxon>
    </lineage>
</organism>
<dbReference type="AlphaFoldDB" id="A0A6G0XW21"/>
<dbReference type="EC" id="2.3.2.15" evidence="1"/>
<dbReference type="Pfam" id="PF05023">
    <property type="entry name" value="Phytochelatin"/>
    <property type="match status" value="1"/>
</dbReference>
<dbReference type="Proteomes" id="UP000481153">
    <property type="component" value="Unassembled WGS sequence"/>
</dbReference>
<dbReference type="GO" id="GO:0046938">
    <property type="term" value="P:phytochelatin biosynthetic process"/>
    <property type="evidence" value="ECO:0007669"/>
    <property type="project" value="InterPro"/>
</dbReference>
<reference evidence="5 6" key="1">
    <citation type="submission" date="2019-07" db="EMBL/GenBank/DDBJ databases">
        <title>Genomics analysis of Aphanomyces spp. identifies a new class of oomycete effector associated with host adaptation.</title>
        <authorList>
            <person name="Gaulin E."/>
        </authorList>
    </citation>
    <scope>NUCLEOTIDE SEQUENCE [LARGE SCALE GENOMIC DNA]</scope>
    <source>
        <strain evidence="5 6">ATCC 201684</strain>
    </source>
</reference>